<protein>
    <submittedName>
        <fullName evidence="1">Uncharacterized protein</fullName>
    </submittedName>
</protein>
<evidence type="ECO:0000313" key="2">
    <source>
        <dbReference type="Proteomes" id="UP000075902"/>
    </source>
</evidence>
<dbReference type="AlphaFoldDB" id="A0A182THF2"/>
<dbReference type="Proteomes" id="UP000075902">
    <property type="component" value="Unassembled WGS sequence"/>
</dbReference>
<accession>A0A182THF2</accession>
<name>A0A182THF2_9DIPT</name>
<proteinExistence type="predicted"/>
<reference evidence="1" key="2">
    <citation type="submission" date="2020-05" db="UniProtKB">
        <authorList>
            <consortium name="EnsemblMetazoa"/>
        </authorList>
    </citation>
    <scope>IDENTIFICATION</scope>
    <source>
        <strain evidence="1">CM1001059</strain>
    </source>
</reference>
<dbReference type="EnsemblMetazoa" id="AMEC002355-RA">
    <property type="protein sequence ID" value="AMEC002355-PA"/>
    <property type="gene ID" value="AMEC002355"/>
</dbReference>
<dbReference type="VEuPathDB" id="VectorBase:AMEC002355"/>
<sequence length="290" mass="33076">MSDAALPVNQIKTEPNADEDIEEKLPTYKVYAESKLIHASVEIVDLTEEDFLNEFKCFLNTLPDRRLDVETRRTGTNAKARTIRYVLAVPALLLAQVRIHQDTFICELFRINFSNTMLYGKLTAETFRNDVTVYQLDDGSATVDVYYRPSNNKMLDNLNKLLCCEDTLRRKPSPLNEEAIPSSIELRRHLRMLISIAKARCATFLGRLKLRTQCFVVGRPFEASGGRVAVFAQTILPDGELGHSCELFWKCYLLSVYEPMLSMLEEPTSMNETTANCIDKLVEKMKGLYI</sequence>
<evidence type="ECO:0000313" key="1">
    <source>
        <dbReference type="EnsemblMetazoa" id="AMEC002355-PA"/>
    </source>
</evidence>
<reference evidence="2" key="1">
    <citation type="submission" date="2014-01" db="EMBL/GenBank/DDBJ databases">
        <title>The Genome Sequence of Anopheles melas CM1001059_A (V2).</title>
        <authorList>
            <consortium name="The Broad Institute Genomics Platform"/>
            <person name="Neafsey D.E."/>
            <person name="Besansky N."/>
            <person name="Howell P."/>
            <person name="Walton C."/>
            <person name="Young S.K."/>
            <person name="Zeng Q."/>
            <person name="Gargeya S."/>
            <person name="Fitzgerald M."/>
            <person name="Haas B."/>
            <person name="Abouelleil A."/>
            <person name="Allen A.W."/>
            <person name="Alvarado L."/>
            <person name="Arachchi H.M."/>
            <person name="Berlin A.M."/>
            <person name="Chapman S.B."/>
            <person name="Gainer-Dewar J."/>
            <person name="Goldberg J."/>
            <person name="Griggs A."/>
            <person name="Gujja S."/>
            <person name="Hansen M."/>
            <person name="Howarth C."/>
            <person name="Imamovic A."/>
            <person name="Ireland A."/>
            <person name="Larimer J."/>
            <person name="McCowan C."/>
            <person name="Murphy C."/>
            <person name="Pearson M."/>
            <person name="Poon T.W."/>
            <person name="Priest M."/>
            <person name="Roberts A."/>
            <person name="Saif S."/>
            <person name="Shea T."/>
            <person name="Sisk P."/>
            <person name="Sykes S."/>
            <person name="Wortman J."/>
            <person name="Nusbaum C."/>
            <person name="Birren B."/>
        </authorList>
    </citation>
    <scope>NUCLEOTIDE SEQUENCE [LARGE SCALE GENOMIC DNA]</scope>
    <source>
        <strain evidence="2">CM1001059</strain>
    </source>
</reference>
<organism evidence="1 2">
    <name type="scientific">Anopheles melas</name>
    <dbReference type="NCBI Taxonomy" id="34690"/>
    <lineage>
        <taxon>Eukaryota</taxon>
        <taxon>Metazoa</taxon>
        <taxon>Ecdysozoa</taxon>
        <taxon>Arthropoda</taxon>
        <taxon>Hexapoda</taxon>
        <taxon>Insecta</taxon>
        <taxon>Pterygota</taxon>
        <taxon>Neoptera</taxon>
        <taxon>Endopterygota</taxon>
        <taxon>Diptera</taxon>
        <taxon>Nematocera</taxon>
        <taxon>Culicoidea</taxon>
        <taxon>Culicidae</taxon>
        <taxon>Anophelinae</taxon>
        <taxon>Anopheles</taxon>
    </lineage>
</organism>
<keyword evidence="2" id="KW-1185">Reference proteome</keyword>